<evidence type="ECO:0000259" key="10">
    <source>
        <dbReference type="PROSITE" id="PS50023"/>
    </source>
</evidence>
<evidence type="ECO:0000313" key="11">
    <source>
        <dbReference type="EMBL" id="CAL5139557.1"/>
    </source>
</evidence>
<feature type="compositionally biased region" description="Polar residues" evidence="9">
    <location>
        <begin position="1437"/>
        <end position="1456"/>
    </location>
</feature>
<dbReference type="PROSITE" id="PS50023">
    <property type="entry name" value="LIM_DOMAIN_2"/>
    <property type="match status" value="1"/>
</dbReference>
<evidence type="ECO:0000256" key="5">
    <source>
        <dbReference type="ARBA" id="ARBA00023038"/>
    </source>
</evidence>
<proteinExistence type="predicted"/>
<protein>
    <recommendedName>
        <fullName evidence="10">LIM zinc-binding domain-containing protein</fullName>
    </recommendedName>
</protein>
<feature type="coiled-coil region" evidence="8">
    <location>
        <begin position="1502"/>
        <end position="1536"/>
    </location>
</feature>
<feature type="region of interest" description="Disordered" evidence="9">
    <location>
        <begin position="1393"/>
        <end position="1456"/>
    </location>
</feature>
<keyword evidence="6" id="KW-0009">Actin-binding</keyword>
<evidence type="ECO:0000256" key="7">
    <source>
        <dbReference type="PROSITE-ProRule" id="PRU00125"/>
    </source>
</evidence>
<evidence type="ECO:0000256" key="4">
    <source>
        <dbReference type="ARBA" id="ARBA00022833"/>
    </source>
</evidence>
<gene>
    <name evidence="11" type="ORF">CDAUBV1_LOCUS14678</name>
</gene>
<feature type="region of interest" description="Disordered" evidence="9">
    <location>
        <begin position="717"/>
        <end position="755"/>
    </location>
</feature>
<evidence type="ECO:0000313" key="12">
    <source>
        <dbReference type="Proteomes" id="UP001497525"/>
    </source>
</evidence>
<sequence>MTVLQSVRPVGEQFDLFCAANSFSDILVNFNLLCAATGTAPTSNPWSIYRDLRTNLKSYWKAGSLFDILEKRVERPDYKHQTVCSGMNVLIVGCGPCGLRCAIELALLGARVVMVEKRESFSRNNVLHLWPYLIYDLRGLGAKTFFGKFCAGSIDHVSIRTLQCILLKVALLFGVQIFNGVTYQGLIEPTGDSTPTSNGERVKADKLTEVDSKNGTVENAKPERDHKVTNEMNTNGSKTNKGWGVRLDPEIVALKNFEIDVLIGADGKGSRLGFPSKQLRCRLAIAITANFINYHTPAEAQIEEISGVTCIFNQQFFTKLVASTGISLENIVYYKDETHYFVTTVKKDSLITKGVFKRDFEDSQSLLSPENVDTKALQQFARDIAQFATNGQLPSLEFALNSYGRPDVDIFDFTRMFAAEYSCRITERNQCLLLECLVGDGLYEPFWPTGSGCALGFLSALDAAWAVSLLGSGQHPFDVIAKRESVYQRLSQTTPQNMPPNFADYTLDPRTRYTGCNPDLFTTVQIRHLYRSDRSKGSRSHSVHAFKSEAGLAEAAARRLKERIQKTRSAFTRTTESFSILSTPYEVDLLRWLQFRLCFYTHCRLINTVSDLSPELWESGANLLCLAHLYRPDLIPEVESFLKSSSKLSDVAFLLCPDSHAKYPSPNLIRACELMAEHFNVEFGSHASSTTLPKSTTDWVAYLTEVYHSLKQLKIAGPPRMKGSTASDKLSGKKSSHLAVRDGSKHGTPSSRRAASIHKVLQPPVNSCLNEPKREDTKKSVEKGLLLKRRAELIAAVNDPASAKRRTPVPASLYQSEKAQLEKLTKQQKSTNSVIVPPSAPVPESIARLLASGKSTAQCYVCGKRLYLVERLMAFGLFFHRHCFRCSICGMQLQPDKATCVRATLPDETDKFFCPSHSQSANNDKPKVAKSQSTQSGASLTSRLIAGQFPFSSSSNPVTVDSIQAQQFVSTSAHNVGRDPSKCSRPQEQPFRSALLAGLEDDDEAVMGIVDLHPCALARGPHHQEESSSSSSSSSSSLIHKSVSKKIAGRVVKHTVGPSGDSAVVKIHGNGIRDEMAPGPDCYLAGHLGLSEVERRANWELNSSVLWPKAAIYETLEHMRMIRPYLLAADDYFASSESEPSPSSSAVYPITSAKDQAKTRVESRQIKVSRMGARKHRSQSSGSESSSARSNNLMIQSTTSDPILSNIGSSLLSLVSPLLSSPAHQNKLAAKQRFCMEPPKPLSIDPRNFIATRNLERTTTTVLADCSEECEYLEDCPISQPKIDVVRNEVKFSASDRGCNEILVMEATHPVGINEYHTSVSPPTSDAVSKASTTVAPDDSVLSGLAVGQNSNSNDHFLPSFTVNEDLRDIDSTSMTTDRSSCEVPTDECVVRSGASHKIADQAPHTGTRKKCSRSSDTSKARLDANSNKNPPEEFASSETSSTDLDSAPSIRQSRCGSIPQRLSFKDLHQASLDESHSNRLNSRFHGMPSSPTSYDEFRLRCAYQNRQAVELNRELKTLERTVRKLEAAGVKTEQELQAMDALINLGTQLPSHALAIGRSETTRNPKFARKCRSRTLNYKLAHEATARTVVSSGFAGGASEIDERKNHLLQRLAEIIATKKLLVQLESDIAEQAKCVLADDSSNRRICERSNVTRSVSEPDLLDIARATMLLPSAPTLDVTSQSTQFHGDIEFSNQLNE</sequence>
<dbReference type="CDD" id="cd09358">
    <property type="entry name" value="LIM_Mical_like"/>
    <property type="match status" value="1"/>
</dbReference>
<evidence type="ECO:0000256" key="6">
    <source>
        <dbReference type="ARBA" id="ARBA00023203"/>
    </source>
</evidence>
<evidence type="ECO:0000256" key="1">
    <source>
        <dbReference type="ARBA" id="ARBA00004496"/>
    </source>
</evidence>
<evidence type="ECO:0000256" key="3">
    <source>
        <dbReference type="ARBA" id="ARBA00022723"/>
    </source>
</evidence>
<dbReference type="InterPro" id="IPR050540">
    <property type="entry name" value="F-actin_Monoox_Mical"/>
</dbReference>
<dbReference type="PANTHER" id="PTHR23167">
    <property type="entry name" value="CALPONIN HOMOLOGY DOMAIN-CONTAINING PROTEIN DDB_G0272472-RELATED"/>
    <property type="match status" value="1"/>
</dbReference>
<dbReference type="SUPFAM" id="SSF51905">
    <property type="entry name" value="FAD/NAD(P)-binding domain"/>
    <property type="match status" value="1"/>
</dbReference>
<keyword evidence="2" id="KW-0963">Cytoplasm</keyword>
<dbReference type="Proteomes" id="UP001497525">
    <property type="component" value="Unassembled WGS sequence"/>
</dbReference>
<evidence type="ECO:0000256" key="8">
    <source>
        <dbReference type="SAM" id="Coils"/>
    </source>
</evidence>
<reference evidence="11" key="1">
    <citation type="submission" date="2024-06" db="EMBL/GenBank/DDBJ databases">
        <authorList>
            <person name="Liu X."/>
            <person name="Lenzi L."/>
            <person name="Haldenby T S."/>
            <person name="Uol C."/>
        </authorList>
    </citation>
    <scope>NUCLEOTIDE SEQUENCE</scope>
</reference>
<dbReference type="SMART" id="SM00132">
    <property type="entry name" value="LIM"/>
    <property type="match status" value="1"/>
</dbReference>
<dbReference type="Gene3D" id="3.50.50.60">
    <property type="entry name" value="FAD/NAD(P)-binding domain"/>
    <property type="match status" value="2"/>
</dbReference>
<dbReference type="Pfam" id="PF01494">
    <property type="entry name" value="FAD_binding_3"/>
    <property type="match status" value="1"/>
</dbReference>
<dbReference type="SUPFAM" id="SSF57716">
    <property type="entry name" value="Glucocorticoid receptor-like (DNA-binding domain)"/>
    <property type="match status" value="1"/>
</dbReference>
<feature type="region of interest" description="Disordered" evidence="9">
    <location>
        <begin position="1138"/>
        <end position="1190"/>
    </location>
</feature>
<organism evidence="11 12">
    <name type="scientific">Calicophoron daubneyi</name>
    <name type="common">Rumen fluke</name>
    <name type="synonym">Paramphistomum daubneyi</name>
    <dbReference type="NCBI Taxonomy" id="300641"/>
    <lineage>
        <taxon>Eukaryota</taxon>
        <taxon>Metazoa</taxon>
        <taxon>Spiralia</taxon>
        <taxon>Lophotrochozoa</taxon>
        <taxon>Platyhelminthes</taxon>
        <taxon>Trematoda</taxon>
        <taxon>Digenea</taxon>
        <taxon>Plagiorchiida</taxon>
        <taxon>Pronocephalata</taxon>
        <taxon>Paramphistomoidea</taxon>
        <taxon>Paramphistomidae</taxon>
        <taxon>Calicophoron</taxon>
    </lineage>
</organism>
<keyword evidence="3 7" id="KW-0479">Metal-binding</keyword>
<dbReference type="PANTHER" id="PTHR23167:SF54">
    <property type="entry name" value="[F-ACTIN]-MONOOXYGENASE MICAL"/>
    <property type="match status" value="1"/>
</dbReference>
<dbReference type="Pfam" id="PF25413">
    <property type="entry name" value="Rossman_Mical"/>
    <property type="match status" value="1"/>
</dbReference>
<evidence type="ECO:0000256" key="2">
    <source>
        <dbReference type="ARBA" id="ARBA00022490"/>
    </source>
</evidence>
<dbReference type="InterPro" id="IPR057494">
    <property type="entry name" value="Rossman_Mical"/>
</dbReference>
<comment type="caution">
    <text evidence="11">The sequence shown here is derived from an EMBL/GenBank/DDBJ whole genome shotgun (WGS) entry which is preliminary data.</text>
</comment>
<keyword evidence="5 7" id="KW-0440">LIM domain</keyword>
<keyword evidence="8" id="KW-0175">Coiled coil</keyword>
<dbReference type="InterPro" id="IPR002938">
    <property type="entry name" value="FAD-bd"/>
</dbReference>
<dbReference type="GO" id="GO:0071949">
    <property type="term" value="F:FAD binding"/>
    <property type="evidence" value="ECO:0007669"/>
    <property type="project" value="InterPro"/>
</dbReference>
<name>A0AAV2TQ67_CALDB</name>
<dbReference type="EMBL" id="CAXLJL010000612">
    <property type="protein sequence ID" value="CAL5139557.1"/>
    <property type="molecule type" value="Genomic_DNA"/>
</dbReference>
<feature type="region of interest" description="Disordered" evidence="9">
    <location>
        <begin position="915"/>
        <end position="935"/>
    </location>
</feature>
<comment type="subcellular location">
    <subcellularLocation>
        <location evidence="1">Cytoplasm</location>
    </subcellularLocation>
</comment>
<dbReference type="Gene3D" id="2.10.110.10">
    <property type="entry name" value="Cysteine Rich Protein"/>
    <property type="match status" value="1"/>
</dbReference>
<dbReference type="InterPro" id="IPR036188">
    <property type="entry name" value="FAD/NAD-bd_sf"/>
</dbReference>
<accession>A0AAV2TQ67</accession>
<keyword evidence="4 7" id="KW-0862">Zinc</keyword>
<feature type="domain" description="LIM zinc-binding" evidence="10">
    <location>
        <begin position="857"/>
        <end position="924"/>
    </location>
</feature>
<feature type="compositionally biased region" description="Basic and acidic residues" evidence="9">
    <location>
        <begin position="1155"/>
        <end position="1165"/>
    </location>
</feature>
<dbReference type="GO" id="GO:0005737">
    <property type="term" value="C:cytoplasm"/>
    <property type="evidence" value="ECO:0007669"/>
    <property type="project" value="UniProtKB-SubCell"/>
</dbReference>
<evidence type="ECO:0000256" key="9">
    <source>
        <dbReference type="SAM" id="MobiDB-lite"/>
    </source>
</evidence>
<feature type="compositionally biased region" description="Low complexity" evidence="9">
    <location>
        <begin position="1179"/>
        <end position="1190"/>
    </location>
</feature>
<dbReference type="GO" id="GO:0046872">
    <property type="term" value="F:metal ion binding"/>
    <property type="evidence" value="ECO:0007669"/>
    <property type="project" value="UniProtKB-KW"/>
</dbReference>
<dbReference type="GO" id="GO:0003779">
    <property type="term" value="F:actin binding"/>
    <property type="evidence" value="ECO:0007669"/>
    <property type="project" value="UniProtKB-KW"/>
</dbReference>
<dbReference type="PROSITE" id="PS00478">
    <property type="entry name" value="LIM_DOMAIN_1"/>
    <property type="match status" value="1"/>
</dbReference>
<dbReference type="PRINTS" id="PR00420">
    <property type="entry name" value="RNGMNOXGNASE"/>
</dbReference>
<dbReference type="InterPro" id="IPR001781">
    <property type="entry name" value="Znf_LIM"/>
</dbReference>